<proteinExistence type="inferred from homology"/>
<comment type="catalytic activity">
    <reaction evidence="11">
        <text>L-seryl-[protein] + ATP = O-phospho-L-seryl-[protein] + ADP + H(+)</text>
        <dbReference type="Rhea" id="RHEA:17989"/>
        <dbReference type="Rhea" id="RHEA-COMP:9863"/>
        <dbReference type="Rhea" id="RHEA-COMP:11604"/>
        <dbReference type="ChEBI" id="CHEBI:15378"/>
        <dbReference type="ChEBI" id="CHEBI:29999"/>
        <dbReference type="ChEBI" id="CHEBI:30616"/>
        <dbReference type="ChEBI" id="CHEBI:83421"/>
        <dbReference type="ChEBI" id="CHEBI:456216"/>
        <dbReference type="EC" id="2.7.11.1"/>
    </reaction>
</comment>
<evidence type="ECO:0000259" key="12">
    <source>
        <dbReference type="PROSITE" id="PS50011"/>
    </source>
</evidence>
<dbReference type="FunFam" id="1.10.510.10:FF:000484">
    <property type="entry name" value="Serine/threonine-protein kinase greatwall, putative"/>
    <property type="match status" value="1"/>
</dbReference>
<dbReference type="Gene3D" id="1.10.510.10">
    <property type="entry name" value="Transferase(Phosphotransferase) domain 1"/>
    <property type="match status" value="2"/>
</dbReference>
<gene>
    <name evidence="15" type="primary">LOC114344690</name>
    <name evidence="14" type="synonym">LOC114344687</name>
</gene>
<feature type="domain" description="Protein kinase" evidence="12">
    <location>
        <begin position="25"/>
        <end position="518"/>
    </location>
</feature>
<evidence type="ECO:0000313" key="15">
    <source>
        <dbReference type="RefSeq" id="XP_028151316.1"/>
    </source>
</evidence>
<evidence type="ECO:0000256" key="4">
    <source>
        <dbReference type="ARBA" id="ARBA00022527"/>
    </source>
</evidence>
<evidence type="ECO:0000256" key="2">
    <source>
        <dbReference type="ARBA" id="ARBA00012513"/>
    </source>
</evidence>
<keyword evidence="5" id="KW-0808">Transferase</keyword>
<keyword evidence="6" id="KW-0547">Nucleotide-binding</keyword>
<dbReference type="PANTHER" id="PTHR24356:SF1">
    <property type="entry name" value="SERINE_THREONINE-PROTEIN KINASE GREATWALL"/>
    <property type="match status" value="1"/>
</dbReference>
<keyword evidence="7" id="KW-0418">Kinase</keyword>
<dbReference type="GO" id="GO:0035556">
    <property type="term" value="P:intracellular signal transduction"/>
    <property type="evidence" value="ECO:0007669"/>
    <property type="project" value="TreeGrafter"/>
</dbReference>
<dbReference type="SUPFAM" id="SSF56112">
    <property type="entry name" value="Protein kinase-like (PK-like)"/>
    <property type="match status" value="1"/>
</dbReference>
<accession>A0A6P7GN42</accession>
<evidence type="ECO:0000256" key="9">
    <source>
        <dbReference type="ARBA" id="ARBA00033099"/>
    </source>
</evidence>
<sequence length="561" mass="63559">MTTEPDKIKCTEKIKNTKIPEINDFVILKPISRGAFGKVFLGYKKNNTDVMYAIKVMKKTEMINKNMVTQVQNERNALALTKSPFCVQLFYSLQTATSIYLVMEYMVGGDLKSLLSVYSFFDESTAIFYIAEVCLALKYLHKHNIIHRDIKPDNMLLSKEGHVKLTDFGLSKVYIDRDLEISDFENFTPNVCKRTPGQLLSLMSHFSFGSANSKIINSAAMCSDSFIDMQCESAISKHEISHVKENISNNVTNSSALSGITFLSVDCNNTHQDTSYYTFQSSQECTGNNSSSHSPVSRKAYTKYKLKDTNERKRKMSSPSPKLSRKAFLRTGLTGDMEMIRLDSPKGVTFSTPVSAQKCKKKPTTFEVPKNMVAESIKLTDDNIQIMSPIAATFATPKTARTPFRTPKSIKRLQWSVNQRILGTPDYLAPELLLQKHHDYAVDWWALGCCFYEFVTGIPPFHDLTPQLIFKNILENNLEWPTDDEALSDSVVHSIECFLTSDPEKRATGEDMVTMDAFKDIDWDNLLTTVPPFIPEPYDVTDTGYFQARNELLKFNISNCE</sequence>
<evidence type="ECO:0000313" key="14">
    <source>
        <dbReference type="RefSeq" id="XP_028151313.1"/>
    </source>
</evidence>
<evidence type="ECO:0000256" key="11">
    <source>
        <dbReference type="ARBA" id="ARBA00048679"/>
    </source>
</evidence>
<evidence type="ECO:0000256" key="1">
    <source>
        <dbReference type="ARBA" id="ARBA00009903"/>
    </source>
</evidence>
<evidence type="ECO:0000256" key="8">
    <source>
        <dbReference type="ARBA" id="ARBA00022840"/>
    </source>
</evidence>
<reference evidence="14 15" key="1">
    <citation type="submission" date="2025-04" db="UniProtKB">
        <authorList>
            <consortium name="RefSeq"/>
        </authorList>
    </citation>
    <scope>IDENTIFICATION</scope>
    <source>
        <tissue evidence="14 15">Whole insect</tissue>
    </source>
</reference>
<dbReference type="PROSITE" id="PS00108">
    <property type="entry name" value="PROTEIN_KINASE_ST"/>
    <property type="match status" value="1"/>
</dbReference>
<dbReference type="InterPro" id="IPR008271">
    <property type="entry name" value="Ser/Thr_kinase_AS"/>
</dbReference>
<evidence type="ECO:0000256" key="6">
    <source>
        <dbReference type="ARBA" id="ARBA00022741"/>
    </source>
</evidence>
<dbReference type="Pfam" id="PF00069">
    <property type="entry name" value="Pkinase"/>
    <property type="match status" value="2"/>
</dbReference>
<keyword evidence="8" id="KW-0067">ATP-binding</keyword>
<dbReference type="InterPro" id="IPR037638">
    <property type="entry name" value="MASTL_STKc"/>
</dbReference>
<evidence type="ECO:0000259" key="13">
    <source>
        <dbReference type="PROSITE" id="PS51285"/>
    </source>
</evidence>
<evidence type="ECO:0000256" key="7">
    <source>
        <dbReference type="ARBA" id="ARBA00022777"/>
    </source>
</evidence>
<dbReference type="GO" id="GO:0005524">
    <property type="term" value="F:ATP binding"/>
    <property type="evidence" value="ECO:0007669"/>
    <property type="project" value="UniProtKB-KW"/>
</dbReference>
<name>A0A6P7GN42_DIAVI</name>
<dbReference type="RefSeq" id="XP_028151313.1">
    <property type="nucleotide sequence ID" value="XM_028295512.1"/>
</dbReference>
<dbReference type="PANTHER" id="PTHR24356">
    <property type="entry name" value="SERINE/THREONINE-PROTEIN KINASE"/>
    <property type="match status" value="1"/>
</dbReference>
<dbReference type="Gene3D" id="3.30.200.20">
    <property type="entry name" value="Phosphorylase Kinase, domain 1"/>
    <property type="match status" value="1"/>
</dbReference>
<dbReference type="InterPro" id="IPR011009">
    <property type="entry name" value="Kinase-like_dom_sf"/>
</dbReference>
<dbReference type="GO" id="GO:0005634">
    <property type="term" value="C:nucleus"/>
    <property type="evidence" value="ECO:0007669"/>
    <property type="project" value="TreeGrafter"/>
</dbReference>
<dbReference type="GO" id="GO:0004674">
    <property type="term" value="F:protein serine/threonine kinase activity"/>
    <property type="evidence" value="ECO:0007669"/>
    <property type="project" value="UniProtKB-KW"/>
</dbReference>
<keyword evidence="4" id="KW-0723">Serine/threonine-protein kinase</keyword>
<dbReference type="FunFam" id="3.30.200.20:FF:000550">
    <property type="entry name" value="Serine/threonine-protein kinase greatwall"/>
    <property type="match status" value="1"/>
</dbReference>
<dbReference type="EC" id="2.7.11.1" evidence="2"/>
<dbReference type="PROSITE" id="PS50011">
    <property type="entry name" value="PROTEIN_KINASE_DOM"/>
    <property type="match status" value="1"/>
</dbReference>
<dbReference type="SMART" id="SM00220">
    <property type="entry name" value="S_TKc"/>
    <property type="match status" value="1"/>
</dbReference>
<dbReference type="InterPro" id="IPR000961">
    <property type="entry name" value="AGC-kinase_C"/>
</dbReference>
<evidence type="ECO:0000256" key="3">
    <source>
        <dbReference type="ARBA" id="ARBA00022148"/>
    </source>
</evidence>
<dbReference type="InterPro" id="IPR050236">
    <property type="entry name" value="Ser_Thr_kinase_AGC"/>
</dbReference>
<evidence type="ECO:0000256" key="10">
    <source>
        <dbReference type="ARBA" id="ARBA00047899"/>
    </source>
</evidence>
<dbReference type="PROSITE" id="PS51285">
    <property type="entry name" value="AGC_KINASE_CTER"/>
    <property type="match status" value="1"/>
</dbReference>
<dbReference type="RefSeq" id="XP_028151316.1">
    <property type="nucleotide sequence ID" value="XM_028295515.1"/>
</dbReference>
<protein>
    <recommendedName>
        <fullName evidence="3">Serine/threonine-protein kinase greatwall</fullName>
        <ecNumber evidence="2">2.7.11.1</ecNumber>
    </recommendedName>
    <alternativeName>
        <fullName evidence="9">Microtubule-associated serine/threonine-protein kinase-like</fullName>
    </alternativeName>
</protein>
<evidence type="ECO:0000256" key="5">
    <source>
        <dbReference type="ARBA" id="ARBA00022679"/>
    </source>
</evidence>
<comment type="similarity">
    <text evidence="1">Belongs to the protein kinase superfamily. AGC Ser/Thr protein kinase family.</text>
</comment>
<feature type="domain" description="AGC-kinase C-terminal" evidence="13">
    <location>
        <begin position="519"/>
        <end position="561"/>
    </location>
</feature>
<organism evidence="15">
    <name type="scientific">Diabrotica virgifera virgifera</name>
    <name type="common">western corn rootworm</name>
    <dbReference type="NCBI Taxonomy" id="50390"/>
    <lineage>
        <taxon>Eukaryota</taxon>
        <taxon>Metazoa</taxon>
        <taxon>Ecdysozoa</taxon>
        <taxon>Arthropoda</taxon>
        <taxon>Hexapoda</taxon>
        <taxon>Insecta</taxon>
        <taxon>Pterygota</taxon>
        <taxon>Neoptera</taxon>
        <taxon>Endopterygota</taxon>
        <taxon>Coleoptera</taxon>
        <taxon>Polyphaga</taxon>
        <taxon>Cucujiformia</taxon>
        <taxon>Chrysomeloidea</taxon>
        <taxon>Chrysomelidae</taxon>
        <taxon>Galerucinae</taxon>
        <taxon>Diabroticina</taxon>
        <taxon>Diabroticites</taxon>
        <taxon>Diabrotica</taxon>
    </lineage>
</organism>
<dbReference type="InterPro" id="IPR000719">
    <property type="entry name" value="Prot_kinase_dom"/>
</dbReference>
<comment type="catalytic activity">
    <reaction evidence="10">
        <text>L-threonyl-[protein] + ATP = O-phospho-L-threonyl-[protein] + ADP + H(+)</text>
        <dbReference type="Rhea" id="RHEA:46608"/>
        <dbReference type="Rhea" id="RHEA-COMP:11060"/>
        <dbReference type="Rhea" id="RHEA-COMP:11605"/>
        <dbReference type="ChEBI" id="CHEBI:15378"/>
        <dbReference type="ChEBI" id="CHEBI:30013"/>
        <dbReference type="ChEBI" id="CHEBI:30616"/>
        <dbReference type="ChEBI" id="CHEBI:61977"/>
        <dbReference type="ChEBI" id="CHEBI:456216"/>
        <dbReference type="EC" id="2.7.11.1"/>
    </reaction>
</comment>
<dbReference type="CDD" id="cd05610">
    <property type="entry name" value="STKc_MASTL"/>
    <property type="match status" value="1"/>
</dbReference>
<dbReference type="AlphaFoldDB" id="A0A6P7GN42"/>